<dbReference type="InterPro" id="IPR047740">
    <property type="entry name" value="SMEK_dom"/>
</dbReference>
<evidence type="ECO:0000259" key="1">
    <source>
        <dbReference type="Pfam" id="PF21941"/>
    </source>
</evidence>
<dbReference type="EMBL" id="JABUHS010000267">
    <property type="protein sequence ID" value="NWN64192.1"/>
    <property type="molecule type" value="Genomic_DNA"/>
</dbReference>
<dbReference type="Pfam" id="PF21941">
    <property type="entry name" value="SMEK_N"/>
    <property type="match status" value="1"/>
</dbReference>
<organism evidence="2 3">
    <name type="scientific">Pseudomonas allii</name>
    <dbReference type="NCBI Taxonomy" id="2740531"/>
    <lineage>
        <taxon>Bacteria</taxon>
        <taxon>Pseudomonadati</taxon>
        <taxon>Pseudomonadota</taxon>
        <taxon>Gammaproteobacteria</taxon>
        <taxon>Pseudomonadales</taxon>
        <taxon>Pseudomonadaceae</taxon>
        <taxon>Pseudomonas</taxon>
    </lineage>
</organism>
<gene>
    <name evidence="2" type="ORF">HT123_25435</name>
</gene>
<dbReference type="AlphaFoldDB" id="A0A7Y8UZS3"/>
<evidence type="ECO:0000313" key="2">
    <source>
        <dbReference type="EMBL" id="NWN64192.1"/>
    </source>
</evidence>
<proteinExistence type="predicted"/>
<feature type="non-terminal residue" evidence="2">
    <location>
        <position position="180"/>
    </location>
</feature>
<reference evidence="2 3" key="1">
    <citation type="submission" date="2020-05" db="EMBL/GenBank/DDBJ databases">
        <title>Onion-isolated Pseudomonas sp.</title>
        <authorList>
            <person name="Fujikawa T."/>
            <person name="Sawada H."/>
        </authorList>
    </citation>
    <scope>NUCLEOTIDE SEQUENCE [LARGE SCALE GENOMIC DNA]</scope>
    <source>
        <strain evidence="2 3">MAFF 301512</strain>
    </source>
</reference>
<accession>A0A7Y8UZS3</accession>
<evidence type="ECO:0000313" key="3">
    <source>
        <dbReference type="Proteomes" id="UP000543908"/>
    </source>
</evidence>
<dbReference type="Proteomes" id="UP000543908">
    <property type="component" value="Unassembled WGS sequence"/>
</dbReference>
<name>A0A7Y8UZS3_9PSED</name>
<protein>
    <submittedName>
        <fullName evidence="2">SMEK domain-containing protein</fullName>
    </submittedName>
</protein>
<comment type="caution">
    <text evidence="2">The sequence shown here is derived from an EMBL/GenBank/DDBJ whole genome shotgun (WGS) entry which is preliminary data.</text>
</comment>
<sequence>MNRIDYQKKIITALSWLKVQVDYHNSLSLTDINHGAEDFYCGLLNLIYGYSLKNINITDLNAAAIDLGDEQNKIAIQVTSTAALSKTKYTVEKFIEKELYKKFDKLLIINIVKKSKHEVPTIGGPEFYLDTKRDILDVEDLIKKINNNPDLKRLKVIAVLSGCGTFVCPFSKLAQRSSHL</sequence>
<dbReference type="NCBIfam" id="NF033859">
    <property type="entry name" value="SMEK_N"/>
    <property type="match status" value="1"/>
</dbReference>
<dbReference type="RefSeq" id="WP_179040852.1">
    <property type="nucleotide sequence ID" value="NZ_JABUHS010000267.1"/>
</dbReference>
<feature type="domain" description="SMEK" evidence="1">
    <location>
        <begin position="9"/>
        <end position="146"/>
    </location>
</feature>